<evidence type="ECO:0000256" key="7">
    <source>
        <dbReference type="ARBA" id="ARBA00022691"/>
    </source>
</evidence>
<dbReference type="Gene3D" id="3.40.50.150">
    <property type="entry name" value="Vaccinia Virus protein VP39"/>
    <property type="match status" value="1"/>
</dbReference>
<feature type="binding site" evidence="19">
    <location>
        <position position="219"/>
    </location>
    <ligand>
        <name>S-adenosyl-L-methionine</name>
        <dbReference type="ChEBI" id="CHEBI:59789"/>
    </ligand>
</feature>
<comment type="catalytic activity">
    <reaction evidence="15">
        <text>cytidine(50) in tRNA + S-adenosyl-L-methionine = 5-methylcytidine(50) in tRNA + S-adenosyl-L-homocysteine + H(+)</text>
        <dbReference type="Rhea" id="RHEA:61488"/>
        <dbReference type="Rhea" id="RHEA-COMP:15838"/>
        <dbReference type="Rhea" id="RHEA-COMP:15839"/>
        <dbReference type="ChEBI" id="CHEBI:15378"/>
        <dbReference type="ChEBI" id="CHEBI:57856"/>
        <dbReference type="ChEBI" id="CHEBI:59789"/>
        <dbReference type="ChEBI" id="CHEBI:74483"/>
        <dbReference type="ChEBI" id="CHEBI:82748"/>
    </reaction>
    <physiologicalReaction direction="left-to-right" evidence="15">
        <dbReference type="Rhea" id="RHEA:61489"/>
    </physiologicalReaction>
</comment>
<dbReference type="PROSITE" id="PS51686">
    <property type="entry name" value="SAM_MT_RSMB_NOP"/>
    <property type="match status" value="1"/>
</dbReference>
<evidence type="ECO:0000256" key="13">
    <source>
        <dbReference type="ARBA" id="ARBA00032819"/>
    </source>
</evidence>
<dbReference type="PANTHER" id="PTHR22808:SF20">
    <property type="entry name" value="RNA CYTOSINE C(5)-METHYLTRANSFERASE NSUN2"/>
    <property type="match status" value="1"/>
</dbReference>
<evidence type="ECO:0000256" key="9">
    <source>
        <dbReference type="ARBA" id="ARBA00022884"/>
    </source>
</evidence>
<dbReference type="GO" id="GO:0030488">
    <property type="term" value="P:tRNA methylation"/>
    <property type="evidence" value="ECO:0007669"/>
    <property type="project" value="TreeGrafter"/>
</dbReference>
<evidence type="ECO:0000313" key="22">
    <source>
        <dbReference type="EMBL" id="KAF6490430.1"/>
    </source>
</evidence>
<evidence type="ECO:0000256" key="8">
    <source>
        <dbReference type="ARBA" id="ARBA00022694"/>
    </source>
</evidence>
<dbReference type="OrthoDB" id="6093671at2759"/>
<evidence type="ECO:0000256" key="3">
    <source>
        <dbReference type="ARBA" id="ARBA00012629"/>
    </source>
</evidence>
<dbReference type="GO" id="GO:0005576">
    <property type="term" value="C:extracellular region"/>
    <property type="evidence" value="ECO:0007669"/>
    <property type="project" value="UniProtKB-SubCell"/>
</dbReference>
<keyword evidence="4" id="KW-0820">tRNA-binding</keyword>
<dbReference type="GO" id="GO:0000049">
    <property type="term" value="F:tRNA binding"/>
    <property type="evidence" value="ECO:0007669"/>
    <property type="project" value="UniProtKB-KW"/>
</dbReference>
<dbReference type="Pfam" id="PF25376">
    <property type="entry name" value="Pre-PUA_NSUN2"/>
    <property type="match status" value="1"/>
</dbReference>
<protein>
    <recommendedName>
        <fullName evidence="3">tRNA (cytosine(34)-C(5))-methyltransferase</fullName>
        <ecNumber evidence="3">2.1.1.203</ecNumber>
    </recommendedName>
    <alternativeName>
        <fullName evidence="12">NOL1/NOP2/Sun domain family member 2</fullName>
    </alternativeName>
    <alternativeName>
        <fullName evidence="13">mRNA cytosine C(5)-methyltransferase</fullName>
    </alternativeName>
    <alternativeName>
        <fullName evidence="11">tRNA cytosine C(5)-methyltransferase</fullName>
    </alternativeName>
</protein>
<evidence type="ECO:0000256" key="14">
    <source>
        <dbReference type="ARBA" id="ARBA00048755"/>
    </source>
</evidence>
<dbReference type="Proteomes" id="UP000550707">
    <property type="component" value="Unassembled WGS sequence"/>
</dbReference>
<dbReference type="InterPro" id="IPR049560">
    <property type="entry name" value="MeTrfase_RsmB-F_NOP2_cat"/>
</dbReference>
<sequence length="764" mass="86360">MGRRARSRRLQQQQQQRRRPEDAEVGAEGSGKRNDAGWEGGYPEIVKENKLFEHYYQELKIVPEGEWDQFMEALREPLPATLRITGYKSHAKEILHCLKSKYFKELEDLEVDGQKVEVPQPLSWYPEELAWHTNLSRKILRKSPQLEKFHQFLVSETESGNISRQEAVSMIPPLLLNAHPHHKILDMCAAPGSKTTQLIEMLHADMNVPFPEGFVIANDVDNKRCYLLVHQAKRLSSPCIMVVNHDASCIPRLMIDVNGRKEVLFYDRILCDVPCSGDGTMRKNIDVWKKWTTLNSLQLHGLQLRIATRGAEQLVEGGRMVYSTCSLNPIEDEAVIASLLEKSEGALELADVSSELPGLKWMPGLTQWKVMTKDGQWFAEWDEVPHSRHTQIRPTMFPPKDSEKLQAMHLERCLRILPHHQNTGGFFVAVLVKKSSMPWNKRPPKLQGESAKPRDSVQSNPAGPMVEKAEGPAELERKLVTGIGDAEIIERTEDLENNGNKKDGVCGPPPSKKMKLFGFKEDPFVFIPEDDPLFPPIQKFYALDPSFPRMNLLTRTTEGKKRQLYMVSKELRNVLLNNSERMKVINTGIKVWCRNNSGEEFDCAFRLAQEGIYTLYPFINSRIITVSLEDVKILLTQENPFLRKLSSETYSQAKDLAKGSVVLKYEPDPTKPDTLQCPIVLCGWRGKASIRTFVPKNERLHYLRMMGLEVLAEKRKEGTAMTDESAASSGPPEDEVGTDQSAEQAASPDAASMGSDSAGAALPR</sequence>
<keyword evidence="6 19" id="KW-0808">Transferase</keyword>
<feature type="active site" description="Nucleophile" evidence="19">
    <location>
        <position position="325"/>
    </location>
</feature>
<comment type="catalytic activity">
    <reaction evidence="18">
        <text>a cytidine in mRNA + S-adenosyl-L-methionine = a 5-methylcytidine in mRNA + S-adenosyl-L-homocysteine + H(+)</text>
        <dbReference type="Rhea" id="RHEA:61464"/>
        <dbReference type="Rhea" id="RHEA-COMP:15145"/>
        <dbReference type="Rhea" id="RHEA-COMP:15826"/>
        <dbReference type="ChEBI" id="CHEBI:15378"/>
        <dbReference type="ChEBI" id="CHEBI:57856"/>
        <dbReference type="ChEBI" id="CHEBI:59789"/>
        <dbReference type="ChEBI" id="CHEBI:74483"/>
        <dbReference type="ChEBI" id="CHEBI:82748"/>
    </reaction>
    <physiologicalReaction direction="left-to-right" evidence="18">
        <dbReference type="Rhea" id="RHEA:61465"/>
    </physiologicalReaction>
</comment>
<feature type="binding site" evidence="19">
    <location>
        <position position="246"/>
    </location>
    <ligand>
        <name>S-adenosyl-L-methionine</name>
        <dbReference type="ChEBI" id="CHEBI:59789"/>
    </ligand>
</feature>
<dbReference type="GO" id="GO:0005634">
    <property type="term" value="C:nucleus"/>
    <property type="evidence" value="ECO:0007669"/>
    <property type="project" value="UniProtKB-SubCell"/>
</dbReference>
<feature type="domain" description="SAM-dependent MTase RsmB/NOP-type" evidence="21">
    <location>
        <begin position="70"/>
        <end position="434"/>
    </location>
</feature>
<evidence type="ECO:0000256" key="4">
    <source>
        <dbReference type="ARBA" id="ARBA00022555"/>
    </source>
</evidence>
<comment type="similarity">
    <text evidence="19">Belongs to the class I-like SAM-binding methyltransferase superfamily. RsmB/NOP family.</text>
</comment>
<keyword evidence="23" id="KW-1185">Reference proteome</keyword>
<comment type="subcellular location">
    <subcellularLocation>
        <location evidence="1">Nucleus</location>
    </subcellularLocation>
    <subcellularLocation>
        <location evidence="2">Secreted</location>
        <location evidence="2">Extracellular exosome</location>
    </subcellularLocation>
</comment>
<evidence type="ECO:0000256" key="20">
    <source>
        <dbReference type="SAM" id="MobiDB-lite"/>
    </source>
</evidence>
<dbReference type="PRINTS" id="PR02011">
    <property type="entry name" value="RCMTNCL1"/>
</dbReference>
<feature type="region of interest" description="Disordered" evidence="20">
    <location>
        <begin position="1"/>
        <end position="40"/>
    </location>
</feature>
<dbReference type="EMBL" id="JACASF010000003">
    <property type="protein sequence ID" value="KAF6490430.1"/>
    <property type="molecule type" value="Genomic_DNA"/>
</dbReference>
<dbReference type="Pfam" id="PF25378">
    <property type="entry name" value="PUA_NSUN2"/>
    <property type="match status" value="1"/>
</dbReference>
<dbReference type="SUPFAM" id="SSF53335">
    <property type="entry name" value="S-adenosyl-L-methionine-dependent methyltransferases"/>
    <property type="match status" value="1"/>
</dbReference>
<evidence type="ECO:0000256" key="19">
    <source>
        <dbReference type="PROSITE-ProRule" id="PRU01023"/>
    </source>
</evidence>
<feature type="region of interest" description="Disordered" evidence="20">
    <location>
        <begin position="439"/>
        <end position="471"/>
    </location>
</feature>
<evidence type="ECO:0000256" key="6">
    <source>
        <dbReference type="ARBA" id="ARBA00022679"/>
    </source>
</evidence>
<name>A0A7J8J1V4_MOLMO</name>
<dbReference type="PANTHER" id="PTHR22808">
    <property type="entry name" value="NCL1 YEAST -RELATED NOL1/NOP2/FMU SUN DOMAIN-CONTAINING"/>
    <property type="match status" value="1"/>
</dbReference>
<keyword evidence="7 19" id="KW-0949">S-adenosyl-L-methionine</keyword>
<evidence type="ECO:0000256" key="15">
    <source>
        <dbReference type="ARBA" id="ARBA00048936"/>
    </source>
</evidence>
<evidence type="ECO:0000256" key="11">
    <source>
        <dbReference type="ARBA" id="ARBA00032179"/>
    </source>
</evidence>
<gene>
    <name evidence="22" type="ORF">HJG59_013323</name>
</gene>
<evidence type="ECO:0000256" key="12">
    <source>
        <dbReference type="ARBA" id="ARBA00032770"/>
    </source>
</evidence>
<evidence type="ECO:0000256" key="10">
    <source>
        <dbReference type="ARBA" id="ARBA00023242"/>
    </source>
</evidence>
<dbReference type="InterPro" id="IPR023270">
    <property type="entry name" value="RCMT_NCL1"/>
</dbReference>
<feature type="region of interest" description="Disordered" evidence="20">
    <location>
        <begin position="716"/>
        <end position="764"/>
    </location>
</feature>
<dbReference type="FunCoup" id="A0A7J8J1V4">
    <property type="interactions" value="3702"/>
</dbReference>
<keyword evidence="5 19" id="KW-0489">Methyltransferase</keyword>
<feature type="binding site" evidence="19">
    <location>
        <begin position="188"/>
        <end position="194"/>
    </location>
    <ligand>
        <name>S-adenosyl-L-methionine</name>
        <dbReference type="ChEBI" id="CHEBI:59789"/>
    </ligand>
</feature>
<dbReference type="EC" id="2.1.1.203" evidence="3"/>
<evidence type="ECO:0000256" key="5">
    <source>
        <dbReference type="ARBA" id="ARBA00022603"/>
    </source>
</evidence>
<dbReference type="InParanoid" id="A0A7J8J1V4"/>
<feature type="compositionally biased region" description="Low complexity" evidence="20">
    <location>
        <begin position="745"/>
        <end position="764"/>
    </location>
</feature>
<reference evidence="22 23" key="1">
    <citation type="journal article" date="2020" name="Nature">
        <title>Six reference-quality genomes reveal evolution of bat adaptations.</title>
        <authorList>
            <person name="Jebb D."/>
            <person name="Huang Z."/>
            <person name="Pippel M."/>
            <person name="Hughes G.M."/>
            <person name="Lavrichenko K."/>
            <person name="Devanna P."/>
            <person name="Winkler S."/>
            <person name="Jermiin L.S."/>
            <person name="Skirmuntt E.C."/>
            <person name="Katzourakis A."/>
            <person name="Burkitt-Gray L."/>
            <person name="Ray D.A."/>
            <person name="Sullivan K.A.M."/>
            <person name="Roscito J.G."/>
            <person name="Kirilenko B.M."/>
            <person name="Davalos L.M."/>
            <person name="Corthals A.P."/>
            <person name="Power M.L."/>
            <person name="Jones G."/>
            <person name="Ransome R.D."/>
            <person name="Dechmann D.K.N."/>
            <person name="Locatelli A.G."/>
            <person name="Puechmaille S.J."/>
            <person name="Fedrigo O."/>
            <person name="Jarvis E.D."/>
            <person name="Hiller M."/>
            <person name="Vernes S.C."/>
            <person name="Myers E.W."/>
            <person name="Teeling E.C."/>
        </authorList>
    </citation>
    <scope>NUCLEOTIDE SEQUENCE [LARGE SCALE GENOMIC DNA]</scope>
    <source>
        <strain evidence="22">MMolMol1</strain>
        <tissue evidence="22">Muscle</tissue>
    </source>
</reference>
<dbReference type="InterPro" id="IPR029063">
    <property type="entry name" value="SAM-dependent_MTases_sf"/>
</dbReference>
<comment type="caution">
    <text evidence="22">The sequence shown here is derived from an EMBL/GenBank/DDBJ whole genome shotgun (WGS) entry which is preliminary data.</text>
</comment>
<organism evidence="22 23">
    <name type="scientific">Molossus molossus</name>
    <name type="common">Pallas' mastiff bat</name>
    <name type="synonym">Vespertilio molossus</name>
    <dbReference type="NCBI Taxonomy" id="27622"/>
    <lineage>
        <taxon>Eukaryota</taxon>
        <taxon>Metazoa</taxon>
        <taxon>Chordata</taxon>
        <taxon>Craniata</taxon>
        <taxon>Vertebrata</taxon>
        <taxon>Euteleostomi</taxon>
        <taxon>Mammalia</taxon>
        <taxon>Eutheria</taxon>
        <taxon>Laurasiatheria</taxon>
        <taxon>Chiroptera</taxon>
        <taxon>Yangochiroptera</taxon>
        <taxon>Molossidae</taxon>
        <taxon>Molossus</taxon>
    </lineage>
</organism>
<feature type="binding site" evidence="19">
    <location>
        <position position="272"/>
    </location>
    <ligand>
        <name>S-adenosyl-L-methionine</name>
        <dbReference type="ChEBI" id="CHEBI:59789"/>
    </ligand>
</feature>
<dbReference type="AlphaFoldDB" id="A0A7J8J1V4"/>
<evidence type="ECO:0000256" key="17">
    <source>
        <dbReference type="ARBA" id="ARBA00049323"/>
    </source>
</evidence>
<keyword evidence="8" id="KW-0819">tRNA processing</keyword>
<evidence type="ECO:0000259" key="21">
    <source>
        <dbReference type="PROSITE" id="PS51686"/>
    </source>
</evidence>
<evidence type="ECO:0000256" key="16">
    <source>
        <dbReference type="ARBA" id="ARBA00049286"/>
    </source>
</evidence>
<proteinExistence type="inferred from homology"/>
<comment type="catalytic activity">
    <reaction evidence="16">
        <text>cytidine(34) in tRNA precursor + S-adenosyl-L-methionine = 5-methylcytidine(34) in tRNA precursor + S-adenosyl-L-homocysteine + H(+)</text>
        <dbReference type="Rhea" id="RHEA:42940"/>
        <dbReference type="Rhea" id="RHEA-COMP:10291"/>
        <dbReference type="Rhea" id="RHEA-COMP:10295"/>
        <dbReference type="ChEBI" id="CHEBI:15378"/>
        <dbReference type="ChEBI" id="CHEBI:57856"/>
        <dbReference type="ChEBI" id="CHEBI:59789"/>
        <dbReference type="ChEBI" id="CHEBI:74483"/>
        <dbReference type="ChEBI" id="CHEBI:82748"/>
        <dbReference type="EC" id="2.1.1.203"/>
    </reaction>
    <physiologicalReaction direction="left-to-right" evidence="16">
        <dbReference type="Rhea" id="RHEA:42941"/>
    </physiologicalReaction>
</comment>
<dbReference type="InterPro" id="IPR023267">
    <property type="entry name" value="RCMT"/>
</dbReference>
<dbReference type="GO" id="GO:0005737">
    <property type="term" value="C:cytoplasm"/>
    <property type="evidence" value="ECO:0007669"/>
    <property type="project" value="TreeGrafter"/>
</dbReference>
<evidence type="ECO:0000256" key="1">
    <source>
        <dbReference type="ARBA" id="ARBA00004123"/>
    </source>
</evidence>
<dbReference type="InterPro" id="IPR001678">
    <property type="entry name" value="MeTrfase_RsmB-F_NOP2_dom"/>
</dbReference>
<evidence type="ECO:0000256" key="2">
    <source>
        <dbReference type="ARBA" id="ARBA00004550"/>
    </source>
</evidence>
<comment type="catalytic activity">
    <reaction evidence="14">
        <text>cytidine(49) in tRNA + S-adenosyl-L-methionine = 5-methylcytidine(49) in tRNA + S-adenosyl-L-homocysteine + H(+)</text>
        <dbReference type="Rhea" id="RHEA:42952"/>
        <dbReference type="Rhea" id="RHEA-COMP:10294"/>
        <dbReference type="Rhea" id="RHEA-COMP:10385"/>
        <dbReference type="ChEBI" id="CHEBI:15378"/>
        <dbReference type="ChEBI" id="CHEBI:57856"/>
        <dbReference type="ChEBI" id="CHEBI:59789"/>
        <dbReference type="ChEBI" id="CHEBI:74483"/>
        <dbReference type="ChEBI" id="CHEBI:82748"/>
    </reaction>
    <physiologicalReaction direction="left-to-right" evidence="14">
        <dbReference type="Rhea" id="RHEA:42953"/>
    </physiologicalReaction>
</comment>
<accession>A0A7J8J1V4</accession>
<dbReference type="InterPro" id="IPR057286">
    <property type="entry name" value="PUA_NSUN2"/>
</dbReference>
<keyword evidence="10" id="KW-0539">Nucleus</keyword>
<evidence type="ECO:0000313" key="23">
    <source>
        <dbReference type="Proteomes" id="UP000550707"/>
    </source>
</evidence>
<dbReference type="PRINTS" id="PR02008">
    <property type="entry name" value="RCMTFAMILY"/>
</dbReference>
<evidence type="ECO:0000256" key="18">
    <source>
        <dbReference type="ARBA" id="ARBA00049365"/>
    </source>
</evidence>
<dbReference type="InterPro" id="IPR057285">
    <property type="entry name" value="Pre-PUA_NSUN2"/>
</dbReference>
<dbReference type="GO" id="GO:0016428">
    <property type="term" value="F:tRNA (cytidine-5-)-methyltransferase activity"/>
    <property type="evidence" value="ECO:0007669"/>
    <property type="project" value="InterPro"/>
</dbReference>
<comment type="catalytic activity">
    <reaction evidence="17">
        <text>cytidine(48) in tRNA + S-adenosyl-L-methionine = 5-methylcytidine(48) in tRNA + S-adenosyl-L-homocysteine + H(+)</text>
        <dbReference type="Rhea" id="RHEA:42948"/>
        <dbReference type="Rhea" id="RHEA-COMP:10293"/>
        <dbReference type="Rhea" id="RHEA-COMP:10297"/>
        <dbReference type="ChEBI" id="CHEBI:15378"/>
        <dbReference type="ChEBI" id="CHEBI:57856"/>
        <dbReference type="ChEBI" id="CHEBI:59789"/>
        <dbReference type="ChEBI" id="CHEBI:74483"/>
        <dbReference type="ChEBI" id="CHEBI:82748"/>
    </reaction>
    <physiologicalReaction direction="left-to-right" evidence="17">
        <dbReference type="Rhea" id="RHEA:42949"/>
    </physiologicalReaction>
</comment>
<keyword evidence="9 19" id="KW-0694">RNA-binding</keyword>
<dbReference type="Pfam" id="PF01189">
    <property type="entry name" value="Methyltr_RsmB-F"/>
    <property type="match status" value="1"/>
</dbReference>